<evidence type="ECO:0000313" key="3">
    <source>
        <dbReference type="EMBL" id="KAK3289513.1"/>
    </source>
</evidence>
<keyword evidence="1" id="KW-0472">Membrane</keyword>
<proteinExistence type="predicted"/>
<dbReference type="InterPro" id="IPR036423">
    <property type="entry name" value="SOD-like_Cu/Zn_dom_sf"/>
</dbReference>
<gene>
    <name evidence="3" type="ORF">CYMTET_3059</name>
</gene>
<sequence length="496" mass="54243">MSYLVPRFPLRGAHLTYTCLLCTIFVVSVEPCPLNATIHNYPDYYGYYKHIKGWFEVAEGSSSDTAIEVTFELAHANNGTLIANISPYPGYVGEAEANGTVKVMASNETFINLTYALKGLIPADSGTLHIHEGTSCENAGDHYYTSSDTDSDEDPWIYAETYYSDSLGYAEGSYNISNGYSWEDYIGHVAVVHDVNGTRIGCGKLLEESFALEIRQGSSCKNASEIGDPYYSTAEDPWNSTYIPNEEGYASGHFTIDTGYKCDDNDDRVVIIHGEDGVAIGCGVLYTAEEAAHHEGDSDDTYDDYEEEESTSDDDATSIVFAVIACWLALIAICVAAYMWVMKNNNRAVNEASSFPHCGRETQLKALPRSLRSIHEHSSPSFFRMRVLMPALEGRGERSGVGVFPTFRCTKANRGVLYTKRIGIARSGASQEASTVVRTCMPLLSACEEDTDDLRAVTGPVPHLPGSGDGWAFAVAVQYNTARTRVAVVSGPPVKW</sequence>
<dbReference type="Gene3D" id="2.60.40.200">
    <property type="entry name" value="Superoxide dismutase, copper/zinc binding domain"/>
    <property type="match status" value="1"/>
</dbReference>
<dbReference type="EMBL" id="LGRX02000115">
    <property type="protein sequence ID" value="KAK3289513.1"/>
    <property type="molecule type" value="Genomic_DNA"/>
</dbReference>
<keyword evidence="1" id="KW-1133">Transmembrane helix</keyword>
<dbReference type="GO" id="GO:0046872">
    <property type="term" value="F:metal ion binding"/>
    <property type="evidence" value="ECO:0007669"/>
    <property type="project" value="InterPro"/>
</dbReference>
<accession>A0AAE0H402</accession>
<dbReference type="SUPFAM" id="SSF49329">
    <property type="entry name" value="Cu,Zn superoxide dismutase-like"/>
    <property type="match status" value="1"/>
</dbReference>
<name>A0AAE0H402_9CHLO</name>
<evidence type="ECO:0000256" key="2">
    <source>
        <dbReference type="SAM" id="SignalP"/>
    </source>
</evidence>
<keyword evidence="2" id="KW-0732">Signal</keyword>
<evidence type="ECO:0000256" key="1">
    <source>
        <dbReference type="SAM" id="Phobius"/>
    </source>
</evidence>
<reference evidence="3 4" key="1">
    <citation type="journal article" date="2015" name="Genome Biol. Evol.">
        <title>Comparative Genomics of a Bacterivorous Green Alga Reveals Evolutionary Causalities and Consequences of Phago-Mixotrophic Mode of Nutrition.</title>
        <authorList>
            <person name="Burns J.A."/>
            <person name="Paasch A."/>
            <person name="Narechania A."/>
            <person name="Kim E."/>
        </authorList>
    </citation>
    <scope>NUCLEOTIDE SEQUENCE [LARGE SCALE GENOMIC DNA]</scope>
    <source>
        <strain evidence="3 4">PLY_AMNH</strain>
    </source>
</reference>
<keyword evidence="1" id="KW-0812">Transmembrane</keyword>
<keyword evidence="4" id="KW-1185">Reference proteome</keyword>
<organism evidence="3 4">
    <name type="scientific">Cymbomonas tetramitiformis</name>
    <dbReference type="NCBI Taxonomy" id="36881"/>
    <lineage>
        <taxon>Eukaryota</taxon>
        <taxon>Viridiplantae</taxon>
        <taxon>Chlorophyta</taxon>
        <taxon>Pyramimonadophyceae</taxon>
        <taxon>Pyramimonadales</taxon>
        <taxon>Pyramimonadaceae</taxon>
        <taxon>Cymbomonas</taxon>
    </lineage>
</organism>
<feature type="transmembrane region" description="Helical" evidence="1">
    <location>
        <begin position="319"/>
        <end position="341"/>
    </location>
</feature>
<comment type="caution">
    <text evidence="3">The sequence shown here is derived from an EMBL/GenBank/DDBJ whole genome shotgun (WGS) entry which is preliminary data.</text>
</comment>
<dbReference type="Proteomes" id="UP001190700">
    <property type="component" value="Unassembled WGS sequence"/>
</dbReference>
<feature type="chain" id="PRO_5042238541" description="Superoxide dismutase copper/zinc binding domain-containing protein" evidence="2">
    <location>
        <begin position="32"/>
        <end position="496"/>
    </location>
</feature>
<evidence type="ECO:0000313" key="4">
    <source>
        <dbReference type="Proteomes" id="UP001190700"/>
    </source>
</evidence>
<dbReference type="AlphaFoldDB" id="A0AAE0H402"/>
<protein>
    <recommendedName>
        <fullName evidence="5">Superoxide dismutase copper/zinc binding domain-containing protein</fullName>
    </recommendedName>
</protein>
<dbReference type="GO" id="GO:0006801">
    <property type="term" value="P:superoxide metabolic process"/>
    <property type="evidence" value="ECO:0007669"/>
    <property type="project" value="InterPro"/>
</dbReference>
<feature type="signal peptide" evidence="2">
    <location>
        <begin position="1"/>
        <end position="31"/>
    </location>
</feature>
<evidence type="ECO:0008006" key="5">
    <source>
        <dbReference type="Google" id="ProtNLM"/>
    </source>
</evidence>